<evidence type="ECO:0000256" key="1">
    <source>
        <dbReference type="SAM" id="SignalP"/>
    </source>
</evidence>
<feature type="chain" id="PRO_5020775080" description="Tetratricopeptide repeat protein" evidence="1">
    <location>
        <begin position="19"/>
        <end position="208"/>
    </location>
</feature>
<name>A0A4U3L0H4_9BACT</name>
<evidence type="ECO:0000313" key="3">
    <source>
        <dbReference type="Proteomes" id="UP000305848"/>
    </source>
</evidence>
<gene>
    <name evidence="2" type="ORF">FC093_11855</name>
</gene>
<feature type="signal peptide" evidence="1">
    <location>
        <begin position="1"/>
        <end position="18"/>
    </location>
</feature>
<dbReference type="EMBL" id="SZQL01000008">
    <property type="protein sequence ID" value="TKK68320.1"/>
    <property type="molecule type" value="Genomic_DNA"/>
</dbReference>
<accession>A0A4U3L0H4</accession>
<keyword evidence="1" id="KW-0732">Signal</keyword>
<proteinExistence type="predicted"/>
<organism evidence="2 3">
    <name type="scientific">Ilyomonas limi</name>
    <dbReference type="NCBI Taxonomy" id="2575867"/>
    <lineage>
        <taxon>Bacteria</taxon>
        <taxon>Pseudomonadati</taxon>
        <taxon>Bacteroidota</taxon>
        <taxon>Chitinophagia</taxon>
        <taxon>Chitinophagales</taxon>
        <taxon>Chitinophagaceae</taxon>
        <taxon>Ilyomonas</taxon>
    </lineage>
</organism>
<dbReference type="Proteomes" id="UP000305848">
    <property type="component" value="Unassembled WGS sequence"/>
</dbReference>
<dbReference type="OrthoDB" id="1150971at2"/>
<reference evidence="2 3" key="1">
    <citation type="submission" date="2019-05" db="EMBL/GenBank/DDBJ databases">
        <title>Panacibacter sp. strain 17mud1-8 Genome sequencing and assembly.</title>
        <authorList>
            <person name="Chhetri G."/>
        </authorList>
    </citation>
    <scope>NUCLEOTIDE SEQUENCE [LARGE SCALE GENOMIC DNA]</scope>
    <source>
        <strain evidence="2 3">17mud1-8</strain>
    </source>
</reference>
<protein>
    <recommendedName>
        <fullName evidence="4">Tetratricopeptide repeat protein</fullName>
    </recommendedName>
</protein>
<evidence type="ECO:0000313" key="2">
    <source>
        <dbReference type="EMBL" id="TKK68320.1"/>
    </source>
</evidence>
<keyword evidence="3" id="KW-1185">Reference proteome</keyword>
<sequence length="208" mass="22993">MKPLILSIVMLVSITAFSQSDKYTQAMQKDLAMLDAAKTAADLNAAAAAFERVGDAEKTQWLPYYWAALAKVRVGWIDKSVDKDKLAAEVKALCAKGEAINDNAEFASIRNMAATQQMLVNPQERWQTYGQEAAAALQKGMQLDANNPRLYYLQGMSVFNTPEQFGGGKEKAKPIFQKAVDLYKVEEKKPLYPTWGADLADSMLAKCQ</sequence>
<evidence type="ECO:0008006" key="4">
    <source>
        <dbReference type="Google" id="ProtNLM"/>
    </source>
</evidence>
<comment type="caution">
    <text evidence="2">The sequence shown here is derived from an EMBL/GenBank/DDBJ whole genome shotgun (WGS) entry which is preliminary data.</text>
</comment>
<dbReference type="RefSeq" id="WP_137262000.1">
    <property type="nucleotide sequence ID" value="NZ_SZQL01000008.1"/>
</dbReference>
<dbReference type="AlphaFoldDB" id="A0A4U3L0H4"/>